<dbReference type="Gene3D" id="2.20.25.10">
    <property type="match status" value="1"/>
</dbReference>
<comment type="caution">
    <text evidence="1">The sequence shown here is derived from an EMBL/GenBank/DDBJ whole genome shotgun (WGS) entry which is preliminary data.</text>
</comment>
<dbReference type="EMBL" id="DQVW01000044">
    <property type="protein sequence ID" value="HIQ32341.1"/>
    <property type="molecule type" value="Genomic_DNA"/>
</dbReference>
<reference evidence="1" key="1">
    <citation type="journal article" date="2020" name="ISME J.">
        <title>Gammaproteobacteria mediating utilization of methyl-, sulfur- and petroleum organic compounds in deep ocean hydrothermal plumes.</title>
        <authorList>
            <person name="Zhou Z."/>
            <person name="Liu Y."/>
            <person name="Pan J."/>
            <person name="Cron B.R."/>
            <person name="Toner B.M."/>
            <person name="Anantharaman K."/>
            <person name="Breier J.A."/>
            <person name="Dick G.J."/>
            <person name="Li M."/>
        </authorList>
    </citation>
    <scope>NUCLEOTIDE SEQUENCE</scope>
    <source>
        <strain evidence="1">SZUA-1534</strain>
    </source>
</reference>
<protein>
    <submittedName>
        <fullName evidence="1">Trm112 family protein</fullName>
    </submittedName>
</protein>
<sequence>MTWVREYLEILQCPACGGDLELLEEKMEYKLQCKRCGESYPIVDDIPILLRK</sequence>
<dbReference type="InterPro" id="IPR005651">
    <property type="entry name" value="Trm112-like"/>
</dbReference>
<dbReference type="Proteomes" id="UP000623215">
    <property type="component" value="Unassembled WGS sequence"/>
</dbReference>
<evidence type="ECO:0000313" key="2">
    <source>
        <dbReference type="Proteomes" id="UP000623215"/>
    </source>
</evidence>
<dbReference type="SUPFAM" id="SSF158997">
    <property type="entry name" value="Trm112p-like"/>
    <property type="match status" value="1"/>
</dbReference>
<gene>
    <name evidence="1" type="ORF">EYH55_02545</name>
</gene>
<proteinExistence type="predicted"/>
<evidence type="ECO:0000313" key="1">
    <source>
        <dbReference type="EMBL" id="HIQ32341.1"/>
    </source>
</evidence>
<dbReference type="Pfam" id="PF03966">
    <property type="entry name" value="Trm112p"/>
    <property type="match status" value="1"/>
</dbReference>
<accession>A0A832ZY84</accession>
<organism evidence="1 2">
    <name type="scientific">Methanothermococcus okinawensis</name>
    <dbReference type="NCBI Taxonomy" id="155863"/>
    <lineage>
        <taxon>Archaea</taxon>
        <taxon>Methanobacteriati</taxon>
        <taxon>Methanobacteriota</taxon>
        <taxon>Methanomada group</taxon>
        <taxon>Methanococci</taxon>
        <taxon>Methanococcales</taxon>
        <taxon>Methanococcaceae</taxon>
        <taxon>Methanothermococcus</taxon>
    </lineage>
</organism>
<name>A0A832ZY84_9EURY</name>
<dbReference type="AlphaFoldDB" id="A0A832ZY84"/>